<keyword evidence="2 4" id="KW-0238">DNA-binding</keyword>
<keyword evidence="7" id="KW-1185">Reference proteome</keyword>
<name>A0A917Q305_9BACI</name>
<proteinExistence type="inferred from homology"/>
<dbReference type="InterPro" id="IPR052362">
    <property type="entry name" value="HTH-GbsR_regulator"/>
</dbReference>
<feature type="region of interest" description="Disordered" evidence="5">
    <location>
        <begin position="176"/>
        <end position="196"/>
    </location>
</feature>
<dbReference type="RefSeq" id="WP_188633983.1">
    <property type="nucleotide sequence ID" value="NZ_BMNQ01000064.1"/>
</dbReference>
<dbReference type="Gene3D" id="1.10.10.10">
    <property type="entry name" value="Winged helix-like DNA-binding domain superfamily/Winged helix DNA-binding domain"/>
    <property type="match status" value="1"/>
</dbReference>
<sequence>MDENHDDFQRIEASRDILISAIAQTMVIYGVTPSVGRIYGTLYFADKPLNLDEIKDEVAMSKGSVSTGLRELLDTEMVIKVWKKGERKDHFIAEKDFFRNFFAFFVKILRQERNIISRANEQVEGTLQDIAANGESDEAKEMAQKDLADIEQTNVYFDWTLKLANAMESGDIFNFIPKHNQEGDDTGNNENSSRNH</sequence>
<keyword evidence="1 4" id="KW-0805">Transcription regulation</keyword>
<evidence type="ECO:0000256" key="2">
    <source>
        <dbReference type="ARBA" id="ARBA00023125"/>
    </source>
</evidence>
<evidence type="ECO:0000256" key="3">
    <source>
        <dbReference type="ARBA" id="ARBA00023163"/>
    </source>
</evidence>
<feature type="compositionally biased region" description="Polar residues" evidence="5">
    <location>
        <begin position="186"/>
        <end position="196"/>
    </location>
</feature>
<dbReference type="SUPFAM" id="SSF46785">
    <property type="entry name" value="Winged helix' DNA-binding domain"/>
    <property type="match status" value="1"/>
</dbReference>
<dbReference type="InterPro" id="IPR036390">
    <property type="entry name" value="WH_DNA-bd_sf"/>
</dbReference>
<dbReference type="AlphaFoldDB" id="A0A917Q305"/>
<reference evidence="6" key="1">
    <citation type="journal article" date="2014" name="Int. J. Syst. Evol. Microbiol.">
        <title>Complete genome sequence of Corynebacterium casei LMG S-19264T (=DSM 44701T), isolated from a smear-ripened cheese.</title>
        <authorList>
            <consortium name="US DOE Joint Genome Institute (JGI-PGF)"/>
            <person name="Walter F."/>
            <person name="Albersmeier A."/>
            <person name="Kalinowski J."/>
            <person name="Ruckert C."/>
        </authorList>
    </citation>
    <scope>NUCLEOTIDE SEQUENCE</scope>
    <source>
        <strain evidence="6">JCM 12580</strain>
    </source>
</reference>
<evidence type="ECO:0000313" key="7">
    <source>
        <dbReference type="Proteomes" id="UP000658382"/>
    </source>
</evidence>
<dbReference type="PANTHER" id="PTHR38465">
    <property type="entry name" value="HTH-TYPE TRANSCRIPTIONAL REGULATOR MJ1563-RELATED"/>
    <property type="match status" value="1"/>
</dbReference>
<dbReference type="EMBL" id="BMNQ01000064">
    <property type="protein sequence ID" value="GGK06030.1"/>
    <property type="molecule type" value="Genomic_DNA"/>
</dbReference>
<dbReference type="Proteomes" id="UP000658382">
    <property type="component" value="Unassembled WGS sequence"/>
</dbReference>
<dbReference type="InterPro" id="IPR036388">
    <property type="entry name" value="WH-like_DNA-bd_sf"/>
</dbReference>
<reference evidence="6" key="2">
    <citation type="submission" date="2020-09" db="EMBL/GenBank/DDBJ databases">
        <authorList>
            <person name="Sun Q."/>
            <person name="Ohkuma M."/>
        </authorList>
    </citation>
    <scope>NUCLEOTIDE SEQUENCE</scope>
    <source>
        <strain evidence="6">JCM 12580</strain>
    </source>
</reference>
<comment type="similarity">
    <text evidence="4">Belongs to the GbsR family.</text>
</comment>
<dbReference type="PIRSF" id="PIRSF006707">
    <property type="entry name" value="MJ1563"/>
    <property type="match status" value="1"/>
</dbReference>
<protein>
    <recommendedName>
        <fullName evidence="4">HTH-type transcriptional regulator</fullName>
    </recommendedName>
</protein>
<organism evidence="6 7">
    <name type="scientific">Lentibacillus kapialis</name>
    <dbReference type="NCBI Taxonomy" id="340214"/>
    <lineage>
        <taxon>Bacteria</taxon>
        <taxon>Bacillati</taxon>
        <taxon>Bacillota</taxon>
        <taxon>Bacilli</taxon>
        <taxon>Bacillales</taxon>
        <taxon>Bacillaceae</taxon>
        <taxon>Lentibacillus</taxon>
    </lineage>
</organism>
<evidence type="ECO:0000256" key="4">
    <source>
        <dbReference type="PIRNR" id="PIRNR006707"/>
    </source>
</evidence>
<accession>A0A917Q305</accession>
<evidence type="ECO:0000256" key="1">
    <source>
        <dbReference type="ARBA" id="ARBA00023015"/>
    </source>
</evidence>
<dbReference type="GO" id="GO:0003677">
    <property type="term" value="F:DNA binding"/>
    <property type="evidence" value="ECO:0007669"/>
    <property type="project" value="UniProtKB-UniRule"/>
</dbReference>
<evidence type="ECO:0000313" key="6">
    <source>
        <dbReference type="EMBL" id="GGK06030.1"/>
    </source>
</evidence>
<evidence type="ECO:0000256" key="5">
    <source>
        <dbReference type="SAM" id="MobiDB-lite"/>
    </source>
</evidence>
<keyword evidence="3 4" id="KW-0804">Transcription</keyword>
<dbReference type="InterPro" id="IPR026282">
    <property type="entry name" value="MJ1563"/>
</dbReference>
<comment type="caution">
    <text evidence="6">The sequence shown here is derived from an EMBL/GenBank/DDBJ whole genome shotgun (WGS) entry which is preliminary data.</text>
</comment>
<dbReference type="PANTHER" id="PTHR38465:SF1">
    <property type="entry name" value="HTH-TYPE TRANSCRIPTIONAL REGULATOR MJ1563-RELATED"/>
    <property type="match status" value="1"/>
</dbReference>
<gene>
    <name evidence="6" type="primary">gbsR</name>
    <name evidence="6" type="ORF">GCM10007063_30610</name>
</gene>